<name>A0A6M0RWS3_9CYAN</name>
<feature type="region of interest" description="Disordered" evidence="1">
    <location>
        <begin position="195"/>
        <end position="275"/>
    </location>
</feature>
<feature type="compositionally biased region" description="Polar residues" evidence="1">
    <location>
        <begin position="195"/>
        <end position="205"/>
    </location>
</feature>
<dbReference type="Proteomes" id="UP000481033">
    <property type="component" value="Unassembled WGS sequence"/>
</dbReference>
<evidence type="ECO:0000313" key="3">
    <source>
        <dbReference type="Proteomes" id="UP000481033"/>
    </source>
</evidence>
<feature type="compositionally biased region" description="Low complexity" evidence="1">
    <location>
        <begin position="452"/>
        <end position="466"/>
    </location>
</feature>
<dbReference type="EMBL" id="QXHD01000004">
    <property type="protein sequence ID" value="NEZ60340.1"/>
    <property type="molecule type" value="Genomic_DNA"/>
</dbReference>
<dbReference type="AlphaFoldDB" id="A0A6M0RWS3"/>
<feature type="region of interest" description="Disordered" evidence="1">
    <location>
        <begin position="331"/>
        <end position="471"/>
    </location>
</feature>
<feature type="compositionally biased region" description="Basic residues" evidence="1">
    <location>
        <begin position="435"/>
        <end position="444"/>
    </location>
</feature>
<feature type="region of interest" description="Disordered" evidence="1">
    <location>
        <begin position="46"/>
        <end position="68"/>
    </location>
</feature>
<reference evidence="2 3" key="1">
    <citation type="journal article" date="2020" name="Microb. Ecol.">
        <title>Ecogenomics of the Marine Benthic Filamentous Cyanobacterium Adonisia.</title>
        <authorList>
            <person name="Walter J.M."/>
            <person name="Coutinho F.H."/>
            <person name="Leomil L."/>
            <person name="Hargreaves P.I."/>
            <person name="Campeao M.E."/>
            <person name="Vieira V.V."/>
            <person name="Silva B.S."/>
            <person name="Fistarol G.O."/>
            <person name="Salomon P.S."/>
            <person name="Sawabe T."/>
            <person name="Mino S."/>
            <person name="Hosokawa M."/>
            <person name="Miyashita H."/>
            <person name="Maruyama F."/>
            <person name="van Verk M.C."/>
            <person name="Dutilh B.E."/>
            <person name="Thompson C.C."/>
            <person name="Thompson F.L."/>
        </authorList>
    </citation>
    <scope>NUCLEOTIDE SEQUENCE [LARGE SCALE GENOMIC DNA]</scope>
    <source>
        <strain evidence="2 3">CCMR0081</strain>
    </source>
</reference>
<evidence type="ECO:0000256" key="1">
    <source>
        <dbReference type="SAM" id="MobiDB-lite"/>
    </source>
</evidence>
<sequence length="701" mass="75464">MPYKEPGLNLKRQLNLRRPLNLKPAPTPQQGHGLSNALNRSLQRHQHNFSQRGNRTSTSGPRGTTQSAQNITKFGSQTGNVASNSGTATTGSARTAHAIQTWNAAKRARFNAPQGTNPLHSTAANGTTLSAGAAVGGGSILFTPVASNPAGVVATLGTAALGIGLYAGNKLYEGMGSPFGPSLGEHLKAALGKNDQQLEPSTQASKPIAEGLTHDPETYGEAGKKYTVTYRTKSDYGPDHSEGPQERPWRESKTLTGKTGPIGTAVYRNPNSQPEGKHYFKGITGGNAHRDHQFYGGGDLLDMGFITGTGTNNRDVFVSYLEILDVVPLDDNNNPSGAPVEPQVITPSKSWPDISELPDFSGDTQPPSDIPDTAPPDPLGSAEQPEQTPSNPDVLKGLGGLPPVNPVNPKEAKEKNSSNDNSPNLPPVPFILGRVQRKKSRRVTRTSPPPNVNSKKTTTPPTTKKNPQSDCQTTLRVIRENINNECCEASANTIEQLLDEIQEIKKKFEVSGLGSINMTGCESTLPYLLPWSGSGLHGIYAALERLSEATERVWEKIKCPPETNAAVPIAWETKTGEHPQLIILWKPSEGGHSRWSMHIPHPKKMISHTYDFNFPTYTKGAVRGSLVLNDNSKVVVNGQSEAECKKVLSYARSLIESSYLVGAREIFSKGGSTNKVQSVKAIYIKSFAGHLDQAPLWVKTL</sequence>
<feature type="compositionally biased region" description="Basic and acidic residues" evidence="1">
    <location>
        <begin position="232"/>
        <end position="253"/>
    </location>
</feature>
<protein>
    <submittedName>
        <fullName evidence="2">Uncharacterized protein</fullName>
    </submittedName>
</protein>
<feature type="compositionally biased region" description="Polar residues" evidence="1">
    <location>
        <begin position="48"/>
        <end position="68"/>
    </location>
</feature>
<gene>
    <name evidence="2" type="ORF">DXZ20_32795</name>
</gene>
<keyword evidence="3" id="KW-1185">Reference proteome</keyword>
<organism evidence="2 3">
    <name type="scientific">Adonisia turfae CCMR0081</name>
    <dbReference type="NCBI Taxonomy" id="2292702"/>
    <lineage>
        <taxon>Bacteria</taxon>
        <taxon>Bacillati</taxon>
        <taxon>Cyanobacteriota</taxon>
        <taxon>Adonisia</taxon>
        <taxon>Adonisia turfae</taxon>
    </lineage>
</organism>
<evidence type="ECO:0000313" key="2">
    <source>
        <dbReference type="EMBL" id="NEZ60340.1"/>
    </source>
</evidence>
<accession>A0A6M0RWS3</accession>
<comment type="caution">
    <text evidence="2">The sequence shown here is derived from an EMBL/GenBank/DDBJ whole genome shotgun (WGS) entry which is preliminary data.</text>
</comment>
<proteinExistence type="predicted"/>